<dbReference type="EMBL" id="JACGCM010002460">
    <property type="protein sequence ID" value="KAF6139598.1"/>
    <property type="molecule type" value="Genomic_DNA"/>
</dbReference>
<reference evidence="1 2" key="1">
    <citation type="journal article" date="2020" name="IScience">
        <title>Genome Sequencing of the Endangered Kingdonia uniflora (Circaeasteraceae, Ranunculales) Reveals Potential Mechanisms of Evolutionary Specialization.</title>
        <authorList>
            <person name="Sun Y."/>
            <person name="Deng T."/>
            <person name="Zhang A."/>
            <person name="Moore M.J."/>
            <person name="Landis J.B."/>
            <person name="Lin N."/>
            <person name="Zhang H."/>
            <person name="Zhang X."/>
            <person name="Huang J."/>
            <person name="Zhang X."/>
            <person name="Sun H."/>
            <person name="Wang H."/>
        </authorList>
    </citation>
    <scope>NUCLEOTIDE SEQUENCE [LARGE SCALE GENOMIC DNA]</scope>
    <source>
        <strain evidence="1">TB1705</strain>
        <tissue evidence="1">Leaf</tissue>
    </source>
</reference>
<organism evidence="1 2">
    <name type="scientific">Kingdonia uniflora</name>
    <dbReference type="NCBI Taxonomy" id="39325"/>
    <lineage>
        <taxon>Eukaryota</taxon>
        <taxon>Viridiplantae</taxon>
        <taxon>Streptophyta</taxon>
        <taxon>Embryophyta</taxon>
        <taxon>Tracheophyta</taxon>
        <taxon>Spermatophyta</taxon>
        <taxon>Magnoliopsida</taxon>
        <taxon>Ranunculales</taxon>
        <taxon>Circaeasteraceae</taxon>
        <taxon>Kingdonia</taxon>
    </lineage>
</organism>
<dbReference type="Proteomes" id="UP000541444">
    <property type="component" value="Unassembled WGS sequence"/>
</dbReference>
<protein>
    <submittedName>
        <fullName evidence="1">Uncharacterized protein</fullName>
    </submittedName>
</protein>
<evidence type="ECO:0000313" key="2">
    <source>
        <dbReference type="Proteomes" id="UP000541444"/>
    </source>
</evidence>
<sequence length="89" mass="9896">MNPTSSSNQMTVSLQFVPFHRLNQNLSGGTDSTADLLCDGSTTLASHPASPTLGLLLDKDTMRVGQLHTKIHRPLYFVRSYIFKKMLVF</sequence>
<proteinExistence type="predicted"/>
<evidence type="ECO:0000313" key="1">
    <source>
        <dbReference type="EMBL" id="KAF6139598.1"/>
    </source>
</evidence>
<gene>
    <name evidence="1" type="ORF">GIB67_033602</name>
</gene>
<accession>A0A7J7LAL5</accession>
<dbReference type="AlphaFoldDB" id="A0A7J7LAL5"/>
<comment type="caution">
    <text evidence="1">The sequence shown here is derived from an EMBL/GenBank/DDBJ whole genome shotgun (WGS) entry which is preliminary data.</text>
</comment>
<keyword evidence="2" id="KW-1185">Reference proteome</keyword>
<name>A0A7J7LAL5_9MAGN</name>